<dbReference type="STRING" id="685588.A0A067TT61"/>
<proteinExistence type="predicted"/>
<feature type="compositionally biased region" description="Polar residues" evidence="9">
    <location>
        <begin position="1"/>
        <end position="23"/>
    </location>
</feature>
<evidence type="ECO:0000256" key="3">
    <source>
        <dbReference type="ARBA" id="ARBA00022552"/>
    </source>
</evidence>
<dbReference type="GO" id="GO:0045943">
    <property type="term" value="P:positive regulation of transcription by RNA polymerase I"/>
    <property type="evidence" value="ECO:0007669"/>
    <property type="project" value="InterPro"/>
</dbReference>
<keyword evidence="12" id="KW-1185">Reference proteome</keyword>
<accession>A0A067TT61</accession>
<dbReference type="EMBL" id="KL142367">
    <property type="protein sequence ID" value="KDR85477.1"/>
    <property type="molecule type" value="Genomic_DNA"/>
</dbReference>
<dbReference type="InterPro" id="IPR015943">
    <property type="entry name" value="WD40/YVTN_repeat-like_dom_sf"/>
</dbReference>
<dbReference type="GO" id="GO:0032040">
    <property type="term" value="C:small-subunit processome"/>
    <property type="evidence" value="ECO:0007669"/>
    <property type="project" value="InterPro"/>
</dbReference>
<feature type="region of interest" description="Disordered" evidence="9">
    <location>
        <begin position="889"/>
        <end position="957"/>
    </location>
</feature>
<evidence type="ECO:0000256" key="9">
    <source>
        <dbReference type="SAM" id="MobiDB-lite"/>
    </source>
</evidence>
<evidence type="ECO:0000256" key="4">
    <source>
        <dbReference type="ARBA" id="ARBA00022574"/>
    </source>
</evidence>
<dbReference type="SUPFAM" id="SSF50978">
    <property type="entry name" value="WD40 repeat-like"/>
    <property type="match status" value="1"/>
</dbReference>
<dbReference type="HOGENOM" id="CLU_005417_1_0_1"/>
<name>A0A067TT61_GALM3</name>
<dbReference type="Proteomes" id="UP000027222">
    <property type="component" value="Unassembled WGS sequence"/>
</dbReference>
<evidence type="ECO:0000256" key="8">
    <source>
        <dbReference type="PROSITE-ProRule" id="PRU00221"/>
    </source>
</evidence>
<evidence type="ECO:0000256" key="7">
    <source>
        <dbReference type="ARBA" id="ARBA00023242"/>
    </source>
</evidence>
<dbReference type="SUPFAM" id="SSF50998">
    <property type="entry name" value="Quinoprotein alcohol dehydrogenase-like"/>
    <property type="match status" value="1"/>
</dbReference>
<keyword evidence="6" id="KW-0804">Transcription</keyword>
<keyword evidence="5" id="KW-0677">Repeat</keyword>
<dbReference type="PANTHER" id="PTHR44215:SF1">
    <property type="entry name" value="WD REPEAT-CONTAINING PROTEIN 75"/>
    <property type="match status" value="1"/>
</dbReference>
<dbReference type="PANTHER" id="PTHR44215">
    <property type="entry name" value="WD REPEAT-CONTAINING PROTEIN 75"/>
    <property type="match status" value="1"/>
</dbReference>
<evidence type="ECO:0000256" key="5">
    <source>
        <dbReference type="ARBA" id="ARBA00022737"/>
    </source>
</evidence>
<dbReference type="PROSITE" id="PS50082">
    <property type="entry name" value="WD_REPEATS_2"/>
    <property type="match status" value="3"/>
</dbReference>
<protein>
    <recommendedName>
        <fullName evidence="10">WD repeat-containing protein 75 second beta-propeller domain-containing protein</fullName>
    </recommendedName>
</protein>
<feature type="repeat" description="WD" evidence="8">
    <location>
        <begin position="111"/>
        <end position="153"/>
    </location>
</feature>
<reference evidence="12" key="1">
    <citation type="journal article" date="2014" name="Proc. Natl. Acad. Sci. U.S.A.">
        <title>Extensive sampling of basidiomycete genomes demonstrates inadequacy of the white-rot/brown-rot paradigm for wood decay fungi.</title>
        <authorList>
            <person name="Riley R."/>
            <person name="Salamov A.A."/>
            <person name="Brown D.W."/>
            <person name="Nagy L.G."/>
            <person name="Floudas D."/>
            <person name="Held B.W."/>
            <person name="Levasseur A."/>
            <person name="Lombard V."/>
            <person name="Morin E."/>
            <person name="Otillar R."/>
            <person name="Lindquist E.A."/>
            <person name="Sun H."/>
            <person name="LaButti K.M."/>
            <person name="Schmutz J."/>
            <person name="Jabbour D."/>
            <person name="Luo H."/>
            <person name="Baker S.E."/>
            <person name="Pisabarro A.G."/>
            <person name="Walton J.D."/>
            <person name="Blanchette R.A."/>
            <person name="Henrissat B."/>
            <person name="Martin F."/>
            <person name="Cullen D."/>
            <person name="Hibbett D.S."/>
            <person name="Grigoriev I.V."/>
        </authorList>
    </citation>
    <scope>NUCLEOTIDE SEQUENCE [LARGE SCALE GENOMIC DNA]</scope>
    <source>
        <strain evidence="12">CBS 339.88</strain>
    </source>
</reference>
<evidence type="ECO:0000313" key="11">
    <source>
        <dbReference type="EMBL" id="KDR85477.1"/>
    </source>
</evidence>
<dbReference type="AlphaFoldDB" id="A0A067TT61"/>
<comment type="subcellular location">
    <subcellularLocation>
        <location evidence="1">Nucleus</location>
        <location evidence="1">Nucleolus</location>
    </subcellularLocation>
</comment>
<dbReference type="GO" id="GO:0006364">
    <property type="term" value="P:rRNA processing"/>
    <property type="evidence" value="ECO:0007669"/>
    <property type="project" value="UniProtKB-KW"/>
</dbReference>
<keyword evidence="7" id="KW-0539">Nucleus</keyword>
<feature type="repeat" description="WD" evidence="8">
    <location>
        <begin position="307"/>
        <end position="348"/>
    </location>
</feature>
<dbReference type="InterPro" id="IPR036322">
    <property type="entry name" value="WD40_repeat_dom_sf"/>
</dbReference>
<dbReference type="Pfam" id="PF23769">
    <property type="entry name" value="Beta-prop_WDR75_2nd"/>
    <property type="match status" value="1"/>
</dbReference>
<keyword evidence="3" id="KW-0698">rRNA processing</keyword>
<dbReference type="InterPro" id="IPR001680">
    <property type="entry name" value="WD40_rpt"/>
</dbReference>
<dbReference type="InterPro" id="IPR053826">
    <property type="entry name" value="WDR75"/>
</dbReference>
<dbReference type="SMART" id="SM00320">
    <property type="entry name" value="WD40"/>
    <property type="match status" value="7"/>
</dbReference>
<dbReference type="InterPro" id="IPR057644">
    <property type="entry name" value="Beta-prop_WDR75_2nd"/>
</dbReference>
<feature type="region of interest" description="Disordered" evidence="9">
    <location>
        <begin position="1"/>
        <end position="49"/>
    </location>
</feature>
<dbReference type="PROSITE" id="PS50294">
    <property type="entry name" value="WD_REPEATS_REGION"/>
    <property type="match status" value="2"/>
</dbReference>
<dbReference type="Gene3D" id="2.130.10.10">
    <property type="entry name" value="YVTN repeat-like/Quinoprotein amine dehydrogenase"/>
    <property type="match status" value="3"/>
</dbReference>
<feature type="compositionally biased region" description="Polar residues" evidence="9">
    <location>
        <begin position="923"/>
        <end position="932"/>
    </location>
</feature>
<feature type="repeat" description="WD" evidence="8">
    <location>
        <begin position="527"/>
        <end position="566"/>
    </location>
</feature>
<organism evidence="11 12">
    <name type="scientific">Galerina marginata (strain CBS 339.88)</name>
    <dbReference type="NCBI Taxonomy" id="685588"/>
    <lineage>
        <taxon>Eukaryota</taxon>
        <taxon>Fungi</taxon>
        <taxon>Dikarya</taxon>
        <taxon>Basidiomycota</taxon>
        <taxon>Agaricomycotina</taxon>
        <taxon>Agaricomycetes</taxon>
        <taxon>Agaricomycetidae</taxon>
        <taxon>Agaricales</taxon>
        <taxon>Agaricineae</taxon>
        <taxon>Strophariaceae</taxon>
        <taxon>Galerina</taxon>
    </lineage>
</organism>
<dbReference type="OrthoDB" id="4096at2759"/>
<evidence type="ECO:0000313" key="12">
    <source>
        <dbReference type="Proteomes" id="UP000027222"/>
    </source>
</evidence>
<gene>
    <name evidence="11" type="ORF">GALMADRAFT_234368</name>
</gene>
<dbReference type="InterPro" id="IPR011047">
    <property type="entry name" value="Quinoprotein_ADH-like_sf"/>
</dbReference>
<keyword evidence="2" id="KW-0690">Ribosome biogenesis</keyword>
<dbReference type="GO" id="GO:2000234">
    <property type="term" value="P:positive regulation of rRNA processing"/>
    <property type="evidence" value="ECO:0007669"/>
    <property type="project" value="TreeGrafter"/>
</dbReference>
<evidence type="ECO:0000256" key="2">
    <source>
        <dbReference type="ARBA" id="ARBA00022517"/>
    </source>
</evidence>
<evidence type="ECO:0000259" key="10">
    <source>
        <dbReference type="Pfam" id="PF23769"/>
    </source>
</evidence>
<feature type="domain" description="WD repeat-containing protein 75 second beta-propeller" evidence="10">
    <location>
        <begin position="424"/>
        <end position="686"/>
    </location>
</feature>
<dbReference type="Pfam" id="PF23869">
    <property type="entry name" value="Beta-prop_WDR75_1st"/>
    <property type="match status" value="1"/>
</dbReference>
<sequence length="957" mass="105089">MAASTSKRPKSDTQNPKETQKPPSNKGKGKENSSKATSTPNSDESWPRYSLDDDTPWNWISLTDPSSSRIPPIFTNDGSYFLSLVGSAVKIYSTATGLVVSTLTAPPSANTNSHTDVLTSVVINPQNAFQLITASLDGRLMIWDFVNATLLQTINVGQPILCMCVHEQFKGFVYVAASRPRKKAVANDNNAVVLQVSLKHLDRMSQAVEIVPVGKTRSPTGLAISPNGAWLVATAGHKVYVAKTASLSSGFTKYVSPERLTCLAFHPFEEYFATGDEKGVIRLWYCLNDNLAVNVRGVEKRTQTRSFHWHAHAVSSVTFTPNGAYLLSGGEESVLVIWQLHTGKKEFVPRLGAPVSTLSMSRTNNSEQEYLVGLADATYTFVSSASLKVTRSYSRIKIDPATQGSASSSKQNIAPIAMQYLTSTLILPSSHPSSLQTYSLLTSSLISEVEISPSNRVSRRDDKPIVPSTVEKVVVSESGYWMATVDIREGDTGFRPEVYLKMWSWDRKQENWVLNTRIDRPHGTCKVTDVEFSPNPLGGKCAYLVTTGMDGRIKLWKLSSQQTIQEGSDSWVLHATLNFRSEIPGCVSWSPDGSLFAVAVGPYIAIYTPASRSLLQTLTAPENRNIRFVHFIGADGRYLLATGANTLVMWDLIRSRVSWQSITPLPIDLVISHKKEETFAVFHSTSVTGEERRTKVSIFSVLSNVPNTIRALPFGLRNAILVPVQHKAGYNIAGVTDSWRVVMISDSSLTLKDEGLTARAMNFGAQAPKRTLFQDIFGASAFATDPIESTQTSPLQGKEQGGHETFNDSAYLSPSLDQLFASLAKTFLTARPSEKSTTLENQEDFIDEDTAMNLELDFPANHVARLPQPGEMNTFTKLFRTHCMIDTPPSISSKAQPKLNGVHQKETNGSLHRLEESLVTKPARTSNNQPNHATPLDHSPPLPSTLMNGKKRKKVSS</sequence>
<evidence type="ECO:0000256" key="6">
    <source>
        <dbReference type="ARBA" id="ARBA00023163"/>
    </source>
</evidence>
<dbReference type="GO" id="GO:0003723">
    <property type="term" value="F:RNA binding"/>
    <property type="evidence" value="ECO:0007669"/>
    <property type="project" value="InterPro"/>
</dbReference>
<evidence type="ECO:0000256" key="1">
    <source>
        <dbReference type="ARBA" id="ARBA00004604"/>
    </source>
</evidence>
<keyword evidence="4 8" id="KW-0853">WD repeat</keyword>
<feature type="region of interest" description="Disordered" evidence="9">
    <location>
        <begin position="789"/>
        <end position="808"/>
    </location>
</feature>